<protein>
    <submittedName>
        <fullName evidence="1">Uncharacterized protein</fullName>
    </submittedName>
</protein>
<gene>
    <name evidence="1" type="ORF">BOLC4T24478H</name>
</gene>
<name>A0A3P6BSD5_BRAOL</name>
<reference evidence="1" key="1">
    <citation type="submission" date="2018-11" db="EMBL/GenBank/DDBJ databases">
        <authorList>
            <consortium name="Genoscope - CEA"/>
            <person name="William W."/>
        </authorList>
    </citation>
    <scope>NUCLEOTIDE SEQUENCE</scope>
</reference>
<accession>A0A3P6BSD5</accession>
<dbReference type="EMBL" id="LR031873">
    <property type="protein sequence ID" value="VDD09027.1"/>
    <property type="molecule type" value="Genomic_DNA"/>
</dbReference>
<proteinExistence type="predicted"/>
<sequence>MFFSQHSTKDEGRSSRSEDIAFRGFIHFCGLFSEELKRNHQKPW</sequence>
<evidence type="ECO:0000313" key="1">
    <source>
        <dbReference type="EMBL" id="VDD09027.1"/>
    </source>
</evidence>
<dbReference type="AlphaFoldDB" id="A0A3P6BSD5"/>
<organism evidence="1">
    <name type="scientific">Brassica oleracea</name>
    <name type="common">Wild cabbage</name>
    <dbReference type="NCBI Taxonomy" id="3712"/>
    <lineage>
        <taxon>Eukaryota</taxon>
        <taxon>Viridiplantae</taxon>
        <taxon>Streptophyta</taxon>
        <taxon>Embryophyta</taxon>
        <taxon>Tracheophyta</taxon>
        <taxon>Spermatophyta</taxon>
        <taxon>Magnoliopsida</taxon>
        <taxon>eudicotyledons</taxon>
        <taxon>Gunneridae</taxon>
        <taxon>Pentapetalae</taxon>
        <taxon>rosids</taxon>
        <taxon>malvids</taxon>
        <taxon>Brassicales</taxon>
        <taxon>Brassicaceae</taxon>
        <taxon>Brassiceae</taxon>
        <taxon>Brassica</taxon>
    </lineage>
</organism>